<dbReference type="Proteomes" id="UP001064048">
    <property type="component" value="Chromosome Z"/>
</dbReference>
<gene>
    <name evidence="1" type="ORF">MSG28_000325</name>
</gene>
<proteinExistence type="predicted"/>
<dbReference type="EMBL" id="CM046131">
    <property type="protein sequence ID" value="KAI8429788.1"/>
    <property type="molecule type" value="Genomic_DNA"/>
</dbReference>
<evidence type="ECO:0000313" key="1">
    <source>
        <dbReference type="EMBL" id="KAI8429788.1"/>
    </source>
</evidence>
<accession>A0ACC0K0Q3</accession>
<sequence>MADSKNEKPGEGIRSMRSTTAFRVVNFELYAKPNIVIMSIALLLLVILTNKTGCSTNMDSAALSSAIAKFSLQFCNELDKSKSVVSSPMSAEILLALLTLGSSDPAHGELLNAIGFKDDDSIRSSFSAVTSKLKSVKGVTLQVANKVYLQNGFDLDPKLKHDAIEIFDSDLEPLDFSNSGAAAKLINDWLLEMPYEGGEASMVIILPKEVEGINDLLKSLATDVDLVQELNQMHPIKVQVTIPKFKIETEIDLKTLLPKKAFIEVNEEGAEAAAATAMNIAMCCAMVDFDPVKVFLADRPFLAVIQVNGAPVAQKVFVMFSALKKLARSNDERCTAPVPMSSSLQKKFSRGVHFNMKILIKGDRNVGKSCLLQRLQGGPFIEEYVPTDQIQVEVWEVVDKGRTKKKSPLGLKLENQSAAVTQDEAYETPVLDATFLDVYKNATGVILMLDITKPWTFEYVVKELSRVPADLPVVILGNHCDMQHHRQNRGCALRGIVNEEWVRVPFLRLQRTSLLEQLQRNQKDMEEAEKEMDDFQLAQSLNPMGIKAQHGVQSQFVSPELLKRPARSDDNETTNPKVTVEQDDVELDYNAMVQDIVSEQTAIKQEEARLEETFARQVSVHNDSTSKSELAGSDHSLQVSMENEFPLWAGDARRSPEGGEDPDVAKETNAKPEKKPKKKKSKSKDKGDCSEKSEKKEKKHKHKKSKSEKKTTNPQSALLEPTPIDNFYSEDDYDSI</sequence>
<organism evidence="1 2">
    <name type="scientific">Choristoneura fumiferana</name>
    <name type="common">Spruce budworm moth</name>
    <name type="synonym">Archips fumiferana</name>
    <dbReference type="NCBI Taxonomy" id="7141"/>
    <lineage>
        <taxon>Eukaryota</taxon>
        <taxon>Metazoa</taxon>
        <taxon>Ecdysozoa</taxon>
        <taxon>Arthropoda</taxon>
        <taxon>Hexapoda</taxon>
        <taxon>Insecta</taxon>
        <taxon>Pterygota</taxon>
        <taxon>Neoptera</taxon>
        <taxon>Endopterygota</taxon>
        <taxon>Lepidoptera</taxon>
        <taxon>Glossata</taxon>
        <taxon>Ditrysia</taxon>
        <taxon>Tortricoidea</taxon>
        <taxon>Tortricidae</taxon>
        <taxon>Tortricinae</taxon>
        <taxon>Choristoneura</taxon>
    </lineage>
</organism>
<name>A0ACC0K0Q3_CHOFU</name>
<protein>
    <submittedName>
        <fullName evidence="1">Uncharacterized protein</fullName>
    </submittedName>
</protein>
<reference evidence="1 2" key="1">
    <citation type="journal article" date="2022" name="Genome Biol. Evol.">
        <title>The Spruce Budworm Genome: Reconstructing the Evolutionary History of Antifreeze Proteins.</title>
        <authorList>
            <person name="Beliveau C."/>
            <person name="Gagne P."/>
            <person name="Picq S."/>
            <person name="Vernygora O."/>
            <person name="Keeling C.I."/>
            <person name="Pinkney K."/>
            <person name="Doucet D."/>
            <person name="Wen F."/>
            <person name="Johnston J.S."/>
            <person name="Maaroufi H."/>
            <person name="Boyle B."/>
            <person name="Laroche J."/>
            <person name="Dewar K."/>
            <person name="Juretic N."/>
            <person name="Blackburn G."/>
            <person name="Nisole A."/>
            <person name="Brunet B."/>
            <person name="Brandao M."/>
            <person name="Lumley L."/>
            <person name="Duan J."/>
            <person name="Quan G."/>
            <person name="Lucarotti C.J."/>
            <person name="Roe A.D."/>
            <person name="Sperling F.A.H."/>
            <person name="Levesque R.C."/>
            <person name="Cusson M."/>
        </authorList>
    </citation>
    <scope>NUCLEOTIDE SEQUENCE [LARGE SCALE GENOMIC DNA]</scope>
    <source>
        <strain evidence="1">Glfc:IPQL:Cfum</strain>
    </source>
</reference>
<evidence type="ECO:0000313" key="2">
    <source>
        <dbReference type="Proteomes" id="UP001064048"/>
    </source>
</evidence>
<keyword evidence="2" id="KW-1185">Reference proteome</keyword>
<comment type="caution">
    <text evidence="1">The sequence shown here is derived from an EMBL/GenBank/DDBJ whole genome shotgun (WGS) entry which is preliminary data.</text>
</comment>